<dbReference type="AlphaFoldDB" id="A0AAV3P4L9"/>
<proteinExistence type="predicted"/>
<feature type="compositionally biased region" description="Basic and acidic residues" evidence="1">
    <location>
        <begin position="42"/>
        <end position="51"/>
    </location>
</feature>
<comment type="caution">
    <text evidence="2">The sequence shown here is derived from an EMBL/GenBank/DDBJ whole genome shotgun (WGS) entry which is preliminary data.</text>
</comment>
<evidence type="ECO:0000313" key="2">
    <source>
        <dbReference type="EMBL" id="GAA0146602.1"/>
    </source>
</evidence>
<evidence type="ECO:0000256" key="1">
    <source>
        <dbReference type="SAM" id="MobiDB-lite"/>
    </source>
</evidence>
<feature type="compositionally biased region" description="Polar residues" evidence="1">
    <location>
        <begin position="75"/>
        <end position="84"/>
    </location>
</feature>
<sequence length="100" mass="10783">MEDTVGVVLSPKGEAPWTGSRHLIEFTPEPSCPRGVPSRPSRVSDKEEGGKGGENLVLHPSKCLDRKCVHGNRGSADTSTTSQEEAPPDQKRHEQVLPVS</sequence>
<accession>A0AAV3P4L9</accession>
<feature type="region of interest" description="Disordered" evidence="1">
    <location>
        <begin position="1"/>
        <end position="100"/>
    </location>
</feature>
<protein>
    <submittedName>
        <fullName evidence="2">Uncharacterized protein</fullName>
    </submittedName>
</protein>
<dbReference type="Proteomes" id="UP001454036">
    <property type="component" value="Unassembled WGS sequence"/>
</dbReference>
<organism evidence="2 3">
    <name type="scientific">Lithospermum erythrorhizon</name>
    <name type="common">Purple gromwell</name>
    <name type="synonym">Lithospermum officinale var. erythrorhizon</name>
    <dbReference type="NCBI Taxonomy" id="34254"/>
    <lineage>
        <taxon>Eukaryota</taxon>
        <taxon>Viridiplantae</taxon>
        <taxon>Streptophyta</taxon>
        <taxon>Embryophyta</taxon>
        <taxon>Tracheophyta</taxon>
        <taxon>Spermatophyta</taxon>
        <taxon>Magnoliopsida</taxon>
        <taxon>eudicotyledons</taxon>
        <taxon>Gunneridae</taxon>
        <taxon>Pentapetalae</taxon>
        <taxon>asterids</taxon>
        <taxon>lamiids</taxon>
        <taxon>Boraginales</taxon>
        <taxon>Boraginaceae</taxon>
        <taxon>Boraginoideae</taxon>
        <taxon>Lithospermeae</taxon>
        <taxon>Lithospermum</taxon>
    </lineage>
</organism>
<gene>
    <name evidence="2" type="ORF">LIER_06518</name>
</gene>
<feature type="compositionally biased region" description="Basic and acidic residues" evidence="1">
    <location>
        <begin position="88"/>
        <end position="100"/>
    </location>
</feature>
<evidence type="ECO:0000313" key="3">
    <source>
        <dbReference type="Proteomes" id="UP001454036"/>
    </source>
</evidence>
<reference evidence="2 3" key="1">
    <citation type="submission" date="2024-01" db="EMBL/GenBank/DDBJ databases">
        <title>The complete chloroplast genome sequence of Lithospermum erythrorhizon: insights into the phylogenetic relationship among Boraginaceae species and the maternal lineages of purple gromwells.</title>
        <authorList>
            <person name="Okada T."/>
            <person name="Watanabe K."/>
        </authorList>
    </citation>
    <scope>NUCLEOTIDE SEQUENCE [LARGE SCALE GENOMIC DNA]</scope>
</reference>
<dbReference type="EMBL" id="BAABME010000955">
    <property type="protein sequence ID" value="GAA0146602.1"/>
    <property type="molecule type" value="Genomic_DNA"/>
</dbReference>
<keyword evidence="3" id="KW-1185">Reference proteome</keyword>
<name>A0AAV3P4L9_LITER</name>